<feature type="signal peptide" evidence="1">
    <location>
        <begin position="1"/>
        <end position="22"/>
    </location>
</feature>
<sequence>MWRYRFIATLLGLSVTAAPAWALTDTQARQLLWRTGFDAPPERVSALRPLSQGQAVDRLVDAAADDRLAKTPAPDWVGEPITVPFVPKDLGDDEKQAFRRMWAQRDLQLQAWWMQEMLTTETPLAERMTLFWHGHFTSSLQSVRAGQLMYRQNVMLRANALGNYRTLLHEVAHDPAMLRYLNNQQNRKGAPNENFARELLELFTLGEGHYSEHDMQQAARAFTGWKALPPDGRFVEVRRQHDDGIKSFLGQRGNFDGDDIIDIILRQPQAAVFIVDELWHEFVSPNPDPSEVERLASSFRKDWQIAPLMKQLLREPEVIDARSAGTLVKSPVEFVVGTVRSIGLPLTPLSAVLAADSMGQALFYPPNVKGWPGGDGWITSDALLSRRQFVLALAGDAPMVAPQGQGREANLRKREYQQLRRQRAVVARRFGEFAESLPPDAALQMLALNPVQPPVDGAKPPDRLETWLLDPVYNLK</sequence>
<feature type="chain" id="PRO_5037052735" evidence="1">
    <location>
        <begin position="23"/>
        <end position="476"/>
    </location>
</feature>
<evidence type="ECO:0000313" key="2">
    <source>
        <dbReference type="EMBL" id="NKF22380.1"/>
    </source>
</evidence>
<dbReference type="EMBL" id="JAAVXB010000004">
    <property type="protein sequence ID" value="NKF22380.1"/>
    <property type="molecule type" value="Genomic_DNA"/>
</dbReference>
<dbReference type="Pfam" id="PF08811">
    <property type="entry name" value="DUF1800"/>
    <property type="match status" value="1"/>
</dbReference>
<comment type="caution">
    <text evidence="2">The sequence shown here is derived from an EMBL/GenBank/DDBJ whole genome shotgun (WGS) entry which is preliminary data.</text>
</comment>
<dbReference type="RefSeq" id="WP_168147642.1">
    <property type="nucleotide sequence ID" value="NZ_JAAVXB010000004.1"/>
</dbReference>
<accession>A0A969WCM0</accession>
<proteinExistence type="predicted"/>
<name>A0A969WCM0_9GAMM</name>
<dbReference type="Proteomes" id="UP000653472">
    <property type="component" value="Unassembled WGS sequence"/>
</dbReference>
<evidence type="ECO:0000256" key="1">
    <source>
        <dbReference type="SAM" id="SignalP"/>
    </source>
</evidence>
<keyword evidence="3" id="KW-1185">Reference proteome</keyword>
<gene>
    <name evidence="2" type="ORF">G7Y82_08615</name>
</gene>
<protein>
    <submittedName>
        <fullName evidence="2">DUF1800 domain-containing protein</fullName>
    </submittedName>
</protein>
<evidence type="ECO:0000313" key="3">
    <source>
        <dbReference type="Proteomes" id="UP000653472"/>
    </source>
</evidence>
<dbReference type="AlphaFoldDB" id="A0A969WCM0"/>
<organism evidence="2 3">
    <name type="scientific">Solimonas marina</name>
    <dbReference type="NCBI Taxonomy" id="2714601"/>
    <lineage>
        <taxon>Bacteria</taxon>
        <taxon>Pseudomonadati</taxon>
        <taxon>Pseudomonadota</taxon>
        <taxon>Gammaproteobacteria</taxon>
        <taxon>Nevskiales</taxon>
        <taxon>Nevskiaceae</taxon>
        <taxon>Solimonas</taxon>
    </lineage>
</organism>
<keyword evidence="1" id="KW-0732">Signal</keyword>
<reference evidence="2" key="1">
    <citation type="submission" date="2020-03" db="EMBL/GenBank/DDBJ databases">
        <title>Solimonas marina sp. nov., isolated from deep seawater of the Pacific Ocean.</title>
        <authorList>
            <person name="Liu X."/>
            <person name="Lai Q."/>
            <person name="Sun F."/>
            <person name="Gai Y."/>
            <person name="Li G."/>
            <person name="Shao Z."/>
        </authorList>
    </citation>
    <scope>NUCLEOTIDE SEQUENCE</scope>
    <source>
        <strain evidence="2">C16B3</strain>
    </source>
</reference>
<dbReference type="InterPro" id="IPR014917">
    <property type="entry name" value="DUF1800"/>
</dbReference>